<dbReference type="InterPro" id="IPR006311">
    <property type="entry name" value="TAT_signal"/>
</dbReference>
<dbReference type="PROSITE" id="PS51318">
    <property type="entry name" value="TAT"/>
    <property type="match status" value="1"/>
</dbReference>
<dbReference type="EMBL" id="FNVU01000009">
    <property type="protein sequence ID" value="SEG72546.1"/>
    <property type="molecule type" value="Genomic_DNA"/>
</dbReference>
<name>A0A1H6CJG5_9ACTN</name>
<keyword evidence="2" id="KW-0964">Secreted</keyword>
<dbReference type="InterPro" id="IPR017996">
    <property type="entry name" value="MRJP/yellow-related"/>
</dbReference>
<dbReference type="SUPFAM" id="SSF101898">
    <property type="entry name" value="NHL repeat"/>
    <property type="match status" value="1"/>
</dbReference>
<reference evidence="4 5" key="1">
    <citation type="submission" date="2016-10" db="EMBL/GenBank/DDBJ databases">
        <authorList>
            <person name="de Groot N.N."/>
        </authorList>
    </citation>
    <scope>NUCLEOTIDE SEQUENCE [LARGE SCALE GENOMIC DNA]</scope>
    <source>
        <strain evidence="4 5">CGMCC 4.2023</strain>
    </source>
</reference>
<dbReference type="Pfam" id="PF03022">
    <property type="entry name" value="MRJP"/>
    <property type="match status" value="1"/>
</dbReference>
<dbReference type="AlphaFoldDB" id="A0A1H6CJG5"/>
<evidence type="ECO:0000256" key="1">
    <source>
        <dbReference type="ARBA" id="ARBA00004613"/>
    </source>
</evidence>
<gene>
    <name evidence="4" type="ORF">SAMN05216223_10915</name>
</gene>
<sequence>MEFTRRRFLSAASTVAVGAAGAVTMSGCGSDKKPAAASRSDAKDPELKLTVAARSPWMANQVALTRANTLFLGLPRFPGHETTPSVARRESDGSVAAFPGNTWNQWKAGDDGRNAFVYVNSVHIFADDTVWCVDQGGLRADSAPKELSTPKPGAQKIVQFDPRSGEALQVLRFGDDILPPGAQMNDLRIHGTTMYVTDSGLGALIVHDLSTGKTTRRLSGYKEMLGVTAPAPATAAPGKTQSKHKTPKSDMIELTRDGKWLYWAAPTGPFYRVATDVLRDTSVSDAQLATHVQHVADIPLSGGCAMDTLGNLYLSDIDNKRIVLMPPSGRKTVLAANTGLVSPDGSFLSAERRLYVPAPQTERTQLFGNPKDLTEKPFLIYSLPLPGEFDGVQLGNAVTGQS</sequence>
<dbReference type="InterPro" id="IPR011042">
    <property type="entry name" value="6-blade_b-propeller_TolB-like"/>
</dbReference>
<dbReference type="GO" id="GO:0005576">
    <property type="term" value="C:extracellular region"/>
    <property type="evidence" value="ECO:0007669"/>
    <property type="project" value="UniProtKB-SubCell"/>
</dbReference>
<dbReference type="PROSITE" id="PS51257">
    <property type="entry name" value="PROKAR_LIPOPROTEIN"/>
    <property type="match status" value="1"/>
</dbReference>
<dbReference type="Proteomes" id="UP000236754">
    <property type="component" value="Unassembled WGS sequence"/>
</dbReference>
<dbReference type="OrthoDB" id="9797664at2"/>
<accession>A0A1H6CJG5</accession>
<evidence type="ECO:0000313" key="5">
    <source>
        <dbReference type="Proteomes" id="UP000236754"/>
    </source>
</evidence>
<feature type="region of interest" description="Disordered" evidence="3">
    <location>
        <begin position="231"/>
        <end position="250"/>
    </location>
</feature>
<dbReference type="PANTHER" id="PTHR10009:SF18">
    <property type="entry name" value="PROTEIN YELLOW-LIKE PROTEIN"/>
    <property type="match status" value="1"/>
</dbReference>
<evidence type="ECO:0000256" key="2">
    <source>
        <dbReference type="ARBA" id="ARBA00022525"/>
    </source>
</evidence>
<proteinExistence type="predicted"/>
<evidence type="ECO:0000256" key="3">
    <source>
        <dbReference type="SAM" id="MobiDB-lite"/>
    </source>
</evidence>
<protein>
    <submittedName>
        <fullName evidence="4">Major royal jelly protein</fullName>
    </submittedName>
</protein>
<comment type="subcellular location">
    <subcellularLocation>
        <location evidence="1">Secreted</location>
    </subcellularLocation>
</comment>
<evidence type="ECO:0000313" key="4">
    <source>
        <dbReference type="EMBL" id="SEG72546.1"/>
    </source>
</evidence>
<dbReference type="Gene3D" id="2.120.10.30">
    <property type="entry name" value="TolB, C-terminal domain"/>
    <property type="match status" value="1"/>
</dbReference>
<organism evidence="4 5">
    <name type="scientific">Actinacidiphila yanglinensis</name>
    <dbReference type="NCBI Taxonomy" id="310779"/>
    <lineage>
        <taxon>Bacteria</taxon>
        <taxon>Bacillati</taxon>
        <taxon>Actinomycetota</taxon>
        <taxon>Actinomycetes</taxon>
        <taxon>Kitasatosporales</taxon>
        <taxon>Streptomycetaceae</taxon>
        <taxon>Actinacidiphila</taxon>
    </lineage>
</organism>
<dbReference type="PANTHER" id="PTHR10009">
    <property type="entry name" value="PROTEIN YELLOW-RELATED"/>
    <property type="match status" value="1"/>
</dbReference>
<dbReference type="RefSeq" id="WP_103887490.1">
    <property type="nucleotide sequence ID" value="NZ_FNVU01000009.1"/>
</dbReference>
<keyword evidence="5" id="KW-1185">Reference proteome</keyword>